<evidence type="ECO:0000313" key="4">
    <source>
        <dbReference type="EMBL" id="PLC44116.1"/>
    </source>
</evidence>
<evidence type="ECO:0000313" key="5">
    <source>
        <dbReference type="Proteomes" id="UP000234456"/>
    </source>
</evidence>
<dbReference type="Gene3D" id="3.40.30.10">
    <property type="entry name" value="Glutaredoxin"/>
    <property type="match status" value="1"/>
</dbReference>
<reference evidence="4 5" key="1">
    <citation type="submission" date="2017-12" db="EMBL/GenBank/DDBJ databases">
        <title>Draft genome sequence of Ralstonia pickettii 52.</title>
        <authorList>
            <person name="Zheng B."/>
        </authorList>
    </citation>
    <scope>NUCLEOTIDE SEQUENCE [LARGE SCALE GENOMIC DNA]</scope>
    <source>
        <strain evidence="4 5">52</strain>
    </source>
</reference>
<feature type="domain" description="GST C-terminal" evidence="3">
    <location>
        <begin position="91"/>
        <end position="213"/>
    </location>
</feature>
<dbReference type="InterPro" id="IPR004046">
    <property type="entry name" value="GST_C"/>
</dbReference>
<dbReference type="Pfam" id="PF00043">
    <property type="entry name" value="GST_C"/>
    <property type="match status" value="1"/>
</dbReference>
<dbReference type="PANTHER" id="PTHR44051">
    <property type="entry name" value="GLUTATHIONE S-TRANSFERASE-RELATED"/>
    <property type="match status" value="1"/>
</dbReference>
<dbReference type="OrthoDB" id="3828095at2"/>
<dbReference type="RefSeq" id="WP_102064617.1">
    <property type="nucleotide sequence ID" value="NZ_PKQE01000001.1"/>
</dbReference>
<evidence type="ECO:0000259" key="3">
    <source>
        <dbReference type="PROSITE" id="PS50405"/>
    </source>
</evidence>
<protein>
    <submittedName>
        <fullName evidence="4">Glutathione S-transferase</fullName>
    </submittedName>
</protein>
<dbReference type="SFLD" id="SFLDS00019">
    <property type="entry name" value="Glutathione_Transferase_(cytos"/>
    <property type="match status" value="1"/>
</dbReference>
<dbReference type="CDD" id="cd03207">
    <property type="entry name" value="GST_C_8"/>
    <property type="match status" value="1"/>
</dbReference>
<dbReference type="SFLD" id="SFLDG00358">
    <property type="entry name" value="Main_(cytGST)"/>
    <property type="match status" value="1"/>
</dbReference>
<dbReference type="PROSITE" id="PS50404">
    <property type="entry name" value="GST_NTER"/>
    <property type="match status" value="1"/>
</dbReference>
<dbReference type="InterPro" id="IPR040079">
    <property type="entry name" value="Glutathione_S-Trfase"/>
</dbReference>
<name>A0A2N4TWP8_RALPI</name>
<dbReference type="AlphaFoldDB" id="A0A2N4TWP8"/>
<dbReference type="GO" id="GO:0016740">
    <property type="term" value="F:transferase activity"/>
    <property type="evidence" value="ECO:0007669"/>
    <property type="project" value="UniProtKB-KW"/>
</dbReference>
<evidence type="ECO:0000256" key="1">
    <source>
        <dbReference type="RuleBase" id="RU003494"/>
    </source>
</evidence>
<dbReference type="InterPro" id="IPR036282">
    <property type="entry name" value="Glutathione-S-Trfase_C_sf"/>
</dbReference>
<feature type="domain" description="GST N-terminal" evidence="2">
    <location>
        <begin position="4"/>
        <end position="85"/>
    </location>
</feature>
<dbReference type="InterPro" id="IPR004045">
    <property type="entry name" value="Glutathione_S-Trfase_N"/>
</dbReference>
<dbReference type="CDD" id="cd03046">
    <property type="entry name" value="GST_N_GTT1_like"/>
    <property type="match status" value="1"/>
</dbReference>
<dbReference type="EMBL" id="PKQE01000001">
    <property type="protein sequence ID" value="PLC44116.1"/>
    <property type="molecule type" value="Genomic_DNA"/>
</dbReference>
<dbReference type="Proteomes" id="UP000234456">
    <property type="component" value="Unassembled WGS sequence"/>
</dbReference>
<dbReference type="SUPFAM" id="SSF47616">
    <property type="entry name" value="GST C-terminal domain-like"/>
    <property type="match status" value="1"/>
</dbReference>
<comment type="caution">
    <text evidence="4">The sequence shown here is derived from an EMBL/GenBank/DDBJ whole genome shotgun (WGS) entry which is preliminary data.</text>
</comment>
<proteinExistence type="inferred from homology"/>
<organism evidence="4 5">
    <name type="scientific">Ralstonia pickettii</name>
    <name type="common">Burkholderia pickettii</name>
    <dbReference type="NCBI Taxonomy" id="329"/>
    <lineage>
        <taxon>Bacteria</taxon>
        <taxon>Pseudomonadati</taxon>
        <taxon>Pseudomonadota</taxon>
        <taxon>Betaproteobacteria</taxon>
        <taxon>Burkholderiales</taxon>
        <taxon>Burkholderiaceae</taxon>
        <taxon>Ralstonia</taxon>
    </lineage>
</organism>
<gene>
    <name evidence="4" type="ORF">C0Q88_05285</name>
</gene>
<dbReference type="InterPro" id="IPR010987">
    <property type="entry name" value="Glutathione-S-Trfase_C-like"/>
</dbReference>
<dbReference type="InterPro" id="IPR036249">
    <property type="entry name" value="Thioredoxin-like_sf"/>
</dbReference>
<dbReference type="Pfam" id="PF02798">
    <property type="entry name" value="GST_N"/>
    <property type="match status" value="1"/>
</dbReference>
<comment type="similarity">
    <text evidence="1">Belongs to the GST superfamily.</text>
</comment>
<keyword evidence="4" id="KW-0808">Transferase</keyword>
<dbReference type="Gene3D" id="1.20.1050.10">
    <property type="match status" value="1"/>
</dbReference>
<dbReference type="SFLD" id="SFLDG01150">
    <property type="entry name" value="Main.1:_Beta-like"/>
    <property type="match status" value="1"/>
</dbReference>
<accession>A0A2N4TWP8</accession>
<evidence type="ECO:0000259" key="2">
    <source>
        <dbReference type="PROSITE" id="PS50404"/>
    </source>
</evidence>
<sequence length="222" mass="24418">MPQDRHLILYHSPRSRSRGARMLLEELSADYEVHAFDLTIGEHKSPAFLAVNPLGKVPTLRHGDEVITEQVAVYLYAAELYPEAGLSPAVGDPLRGAYLRWMAFYGACFEPAIVDRSMKREPAAYSMSPYGNFDTMLGTLTAQLEKGPYLLGERFTAADVLWGAALGWTTMFKLIEETPLIRGYIDRVMARPAVQRAQAADLALAEAQDKAKAEATNAAPAS</sequence>
<dbReference type="PANTHER" id="PTHR44051:SF21">
    <property type="entry name" value="GLUTATHIONE S-TRANSFERASE FAMILY PROTEIN"/>
    <property type="match status" value="1"/>
</dbReference>
<dbReference type="PROSITE" id="PS50405">
    <property type="entry name" value="GST_CTER"/>
    <property type="match status" value="1"/>
</dbReference>
<dbReference type="SUPFAM" id="SSF52833">
    <property type="entry name" value="Thioredoxin-like"/>
    <property type="match status" value="1"/>
</dbReference>